<evidence type="ECO:0000259" key="2">
    <source>
        <dbReference type="PROSITE" id="PS50878"/>
    </source>
</evidence>
<evidence type="ECO:0000256" key="1">
    <source>
        <dbReference type="ARBA" id="ARBA00034120"/>
    </source>
</evidence>
<dbReference type="AlphaFoldDB" id="M1Z7Y6"/>
<dbReference type="RefSeq" id="WP_014843139.1">
    <property type="nucleotide sequence ID" value="NZ_BAYQ01000001.1"/>
</dbReference>
<dbReference type="PANTHER" id="PTHR34047:SF3">
    <property type="entry name" value="BLR2052 PROTEIN"/>
    <property type="match status" value="1"/>
</dbReference>
<accession>M1Z7Y6</accession>
<dbReference type="InterPro" id="IPR043502">
    <property type="entry name" value="DNA/RNA_pol_sf"/>
</dbReference>
<comment type="similarity">
    <text evidence="1">Belongs to the bacterial reverse transcriptase family.</text>
</comment>
<dbReference type="SUPFAM" id="SSF56672">
    <property type="entry name" value="DNA/RNA polymerases"/>
    <property type="match status" value="1"/>
</dbReference>
<protein>
    <submittedName>
        <fullName evidence="3">Reverse transcriptase</fullName>
    </submittedName>
</protein>
<name>M1Z7Y6_LEGPN</name>
<dbReference type="InterPro" id="IPR013597">
    <property type="entry name" value="Mat_intron_G2"/>
</dbReference>
<sequence>MEKTKPFNIPKQLFVQAYKLVKANAGAAGVDEESLEDFAKDLKNNLYKLWNRMSSGSYFPPAVKAVPIPKKSGGERMLGIPTVADRIAQMVVKLVFEPIVEPHFHPDSYGYRPNKSALDAVGITRQRCWQYDWVLEYDIRGLFDNIDHQLLMKAVRKHTDSKWVLLYIERWLVTPMQLPDGTLQEKVKGVMQGGVISPVLSNLFLHYVFDSWMVRNATKMSWCRYADDGLVHCKTKFEAQQIRRRLEARFIECGLEMHPDKTKIVYCKDSNRRLNYQNTSFDFLGFTFRPREAKNQRNGIRFTSFTPAASKAAMKSMRAKIKKCRLGRRTELSIHDIVDRCNPYLRGWVNYYGQYHITEMESVFRHFNQSLVKWAMRKYIRLNKTQAIEFLSNLAKEKPRLFVHWDRGRPGAFA</sequence>
<dbReference type="InterPro" id="IPR030931">
    <property type="entry name" value="Group_II_RT_mat"/>
</dbReference>
<proteinExistence type="inferred from homology"/>
<keyword evidence="3" id="KW-0695">RNA-directed DNA polymerase</keyword>
<dbReference type="EMBL" id="HF678227">
    <property type="protein sequence ID" value="CCT61315.1"/>
    <property type="molecule type" value="Genomic_DNA"/>
</dbReference>
<dbReference type="InterPro" id="IPR051083">
    <property type="entry name" value="GrpII_Intron_Splice-Mob/Def"/>
</dbReference>
<reference evidence="3" key="1">
    <citation type="journal article" date="2013" name="BMC Microbiol.">
        <title>A structural comparison of lipopolysaccharide biosynthesis loci of Legionella pneumophila serogroup 1 strains.</title>
        <authorList>
            <person name="Petzold M."/>
            <person name="Thuermer A."/>
            <person name="Menzel S."/>
            <person name="Mouton J.W."/>
            <person name="Heuner K."/>
            <person name="Lueck C."/>
        </authorList>
    </citation>
    <scope>NUCLEOTIDE SEQUENCE</scope>
    <source>
        <strain evidence="3">Goerltz 6543</strain>
    </source>
</reference>
<dbReference type="PANTHER" id="PTHR34047">
    <property type="entry name" value="NUCLEAR INTRON MATURASE 1, MITOCHONDRIAL-RELATED"/>
    <property type="match status" value="1"/>
</dbReference>
<dbReference type="NCBIfam" id="TIGR04416">
    <property type="entry name" value="group_II_RT_mat"/>
    <property type="match status" value="1"/>
</dbReference>
<dbReference type="InterPro" id="IPR000477">
    <property type="entry name" value="RT_dom"/>
</dbReference>
<organism evidence="3">
    <name type="scientific">Legionella pneumophila serogroup 1</name>
    <dbReference type="NCBI Taxonomy" id="66976"/>
    <lineage>
        <taxon>Bacteria</taxon>
        <taxon>Pseudomonadati</taxon>
        <taxon>Pseudomonadota</taxon>
        <taxon>Gammaproteobacteria</taxon>
        <taxon>Legionellales</taxon>
        <taxon>Legionellaceae</taxon>
        <taxon>Legionella</taxon>
    </lineage>
</organism>
<feature type="domain" description="Reverse transcriptase" evidence="2">
    <location>
        <begin position="49"/>
        <end position="288"/>
    </location>
</feature>
<keyword evidence="3" id="KW-0808">Transferase</keyword>
<keyword evidence="3" id="KW-0548">Nucleotidyltransferase</keyword>
<evidence type="ECO:0000313" key="3">
    <source>
        <dbReference type="EMBL" id="CCT61315.1"/>
    </source>
</evidence>
<dbReference type="Pfam" id="PF00078">
    <property type="entry name" value="RVT_1"/>
    <property type="match status" value="1"/>
</dbReference>
<dbReference type="PROSITE" id="PS50878">
    <property type="entry name" value="RT_POL"/>
    <property type="match status" value="1"/>
</dbReference>
<dbReference type="GO" id="GO:0003964">
    <property type="term" value="F:RNA-directed DNA polymerase activity"/>
    <property type="evidence" value="ECO:0007669"/>
    <property type="project" value="UniProtKB-KW"/>
</dbReference>
<dbReference type="Pfam" id="PF08388">
    <property type="entry name" value="GIIM"/>
    <property type="match status" value="1"/>
</dbReference>
<dbReference type="CDD" id="cd01651">
    <property type="entry name" value="RT_G2_intron"/>
    <property type="match status" value="1"/>
</dbReference>